<dbReference type="STRING" id="72664.V4KB84"/>
<feature type="domain" description="CCHC-type" evidence="3">
    <location>
        <begin position="342"/>
        <end position="357"/>
    </location>
</feature>
<dbReference type="GO" id="GO:0008270">
    <property type="term" value="F:zinc ion binding"/>
    <property type="evidence" value="ECO:0007669"/>
    <property type="project" value="UniProtKB-KW"/>
</dbReference>
<keyword evidence="1" id="KW-0862">Zinc</keyword>
<feature type="region of interest" description="Disordered" evidence="2">
    <location>
        <begin position="83"/>
        <end position="109"/>
    </location>
</feature>
<feature type="domain" description="CCHC-type" evidence="3">
    <location>
        <begin position="282"/>
        <end position="295"/>
    </location>
</feature>
<dbReference type="EMBL" id="KI517953">
    <property type="protein sequence ID" value="ESQ28379.1"/>
    <property type="molecule type" value="Genomic_DNA"/>
</dbReference>
<dbReference type="InterPro" id="IPR036875">
    <property type="entry name" value="Znf_CCHC_sf"/>
</dbReference>
<dbReference type="SUPFAM" id="SSF57756">
    <property type="entry name" value="Retrovirus zinc finger-like domains"/>
    <property type="match status" value="3"/>
</dbReference>
<feature type="domain" description="CCHC-type" evidence="3">
    <location>
        <begin position="311"/>
        <end position="326"/>
    </location>
</feature>
<feature type="domain" description="CCHC-type" evidence="3">
    <location>
        <begin position="163"/>
        <end position="177"/>
    </location>
</feature>
<dbReference type="SMART" id="SM00343">
    <property type="entry name" value="ZnF_C2HC"/>
    <property type="match status" value="7"/>
</dbReference>
<evidence type="ECO:0000313" key="5">
    <source>
        <dbReference type="Proteomes" id="UP000030689"/>
    </source>
</evidence>
<keyword evidence="1" id="KW-0863">Zinc-finger</keyword>
<feature type="compositionally biased region" description="Basic and acidic residues" evidence="2">
    <location>
        <begin position="87"/>
        <end position="98"/>
    </location>
</feature>
<keyword evidence="1" id="KW-0479">Metal-binding</keyword>
<keyword evidence="5" id="KW-1185">Reference proteome</keyword>
<feature type="domain" description="CCHC-type" evidence="3">
    <location>
        <begin position="205"/>
        <end position="220"/>
    </location>
</feature>
<dbReference type="PROSITE" id="PS50158">
    <property type="entry name" value="ZF_CCHC"/>
    <property type="match status" value="5"/>
</dbReference>
<evidence type="ECO:0000313" key="4">
    <source>
        <dbReference type="EMBL" id="ESQ28379.1"/>
    </source>
</evidence>
<feature type="region of interest" description="Disordered" evidence="2">
    <location>
        <begin position="354"/>
        <end position="408"/>
    </location>
</feature>
<reference evidence="4 5" key="1">
    <citation type="journal article" date="2013" name="Front. Plant Sci.">
        <title>The Reference Genome of the Halophytic Plant Eutrema salsugineum.</title>
        <authorList>
            <person name="Yang R."/>
            <person name="Jarvis D.E."/>
            <person name="Chen H."/>
            <person name="Beilstein M.A."/>
            <person name="Grimwood J."/>
            <person name="Jenkins J."/>
            <person name="Shu S."/>
            <person name="Prochnik S."/>
            <person name="Xin M."/>
            <person name="Ma C."/>
            <person name="Schmutz J."/>
            <person name="Wing R.A."/>
            <person name="Mitchell-Olds T."/>
            <person name="Schumaker K.S."/>
            <person name="Wang X."/>
        </authorList>
    </citation>
    <scope>NUCLEOTIDE SEQUENCE [LARGE SCALE GENOMIC DNA]</scope>
</reference>
<evidence type="ECO:0000256" key="1">
    <source>
        <dbReference type="PROSITE-ProRule" id="PRU00047"/>
    </source>
</evidence>
<dbReference type="PANTHER" id="PTHR46978:SF1">
    <property type="entry name" value="ZINC KNUCKLE (CCHC-TYPE) FAMILY PROTEIN"/>
    <property type="match status" value="1"/>
</dbReference>
<feature type="compositionally biased region" description="Acidic residues" evidence="2">
    <location>
        <begin position="29"/>
        <end position="39"/>
    </location>
</feature>
<dbReference type="Proteomes" id="UP000030689">
    <property type="component" value="Unassembled WGS sequence"/>
</dbReference>
<feature type="compositionally biased region" description="Basic and acidic residues" evidence="2">
    <location>
        <begin position="381"/>
        <end position="408"/>
    </location>
</feature>
<feature type="compositionally biased region" description="Basic and acidic residues" evidence="2">
    <location>
        <begin position="1"/>
        <end position="20"/>
    </location>
</feature>
<feature type="compositionally biased region" description="Polar residues" evidence="2">
    <location>
        <begin position="355"/>
        <end position="373"/>
    </location>
</feature>
<dbReference type="Gene3D" id="4.10.60.10">
    <property type="entry name" value="Zinc finger, CCHC-type"/>
    <property type="match status" value="5"/>
</dbReference>
<proteinExistence type="predicted"/>
<feature type="non-terminal residue" evidence="4">
    <location>
        <position position="408"/>
    </location>
</feature>
<dbReference type="InterPro" id="IPR001878">
    <property type="entry name" value="Znf_CCHC"/>
</dbReference>
<sequence>MPKRNKEEIVFDDGEHKNSEEYPIAIGDGSEEDDNESNEDLSLKILEKALSRRDSNNSKEISMLDLSGSGVVSIVIFNGENSKSSKKMKETNPEDAHEISIGSKDQSEDKMVEDLTKGKDDDDNVKVERYAEPKAGEISSNMVLKKLLRGARYFDPLDAGESCYSCGEQGHVTVNCPTPIKRRKPCFICGSLEHGAKQCSKGHDCYICKKGGHRAKDCPDKYKSGYKTAICLRCGDSGHDMILCKYEYSLDDLKDIQCYVCKSFGHLCCVEPGNSLLWTVSCYRCGQLGHIGLACGRYYEESTEKDSASSCFRCGEEGHFSRECPNSSSISTSHGRNSPSLCYRCNGAGHFSRECPNSSQVSKRNHELSTPSHKSNKRNKQNSEHTPTPHEFNRKTKNKENTEHISTP</sequence>
<dbReference type="GO" id="GO:0003676">
    <property type="term" value="F:nucleic acid binding"/>
    <property type="evidence" value="ECO:0007669"/>
    <property type="project" value="InterPro"/>
</dbReference>
<dbReference type="OMA" id="IRCINGY"/>
<evidence type="ECO:0000256" key="2">
    <source>
        <dbReference type="SAM" id="MobiDB-lite"/>
    </source>
</evidence>
<protein>
    <recommendedName>
        <fullName evidence="3">CCHC-type domain-containing protein</fullName>
    </recommendedName>
</protein>
<gene>
    <name evidence="4" type="ORF">EUTSA_v10019590mg</name>
</gene>
<dbReference type="KEGG" id="eus:EUTSA_v10019590mg"/>
<evidence type="ECO:0000259" key="3">
    <source>
        <dbReference type="PROSITE" id="PS50158"/>
    </source>
</evidence>
<dbReference type="Gramene" id="ESQ28379">
    <property type="protein sequence ID" value="ESQ28379"/>
    <property type="gene ID" value="EUTSA_v10019590mg"/>
</dbReference>
<dbReference type="OrthoDB" id="427960at2759"/>
<feature type="region of interest" description="Disordered" evidence="2">
    <location>
        <begin position="1"/>
        <end position="40"/>
    </location>
</feature>
<dbReference type="PANTHER" id="PTHR46978">
    <property type="entry name" value="ZINC KNUCKLE (CCHC-TYPE) FAMILY PROTEIN"/>
    <property type="match status" value="1"/>
</dbReference>
<dbReference type="Pfam" id="PF00098">
    <property type="entry name" value="zf-CCHC"/>
    <property type="match status" value="4"/>
</dbReference>
<dbReference type="eggNOG" id="KOG4400">
    <property type="taxonomic scope" value="Eukaryota"/>
</dbReference>
<name>V4KB84_EUTSA</name>
<dbReference type="AlphaFoldDB" id="V4KB84"/>
<organism evidence="4 5">
    <name type="scientific">Eutrema salsugineum</name>
    <name type="common">Saltwater cress</name>
    <name type="synonym">Sisymbrium salsugineum</name>
    <dbReference type="NCBI Taxonomy" id="72664"/>
    <lineage>
        <taxon>Eukaryota</taxon>
        <taxon>Viridiplantae</taxon>
        <taxon>Streptophyta</taxon>
        <taxon>Embryophyta</taxon>
        <taxon>Tracheophyta</taxon>
        <taxon>Spermatophyta</taxon>
        <taxon>Magnoliopsida</taxon>
        <taxon>eudicotyledons</taxon>
        <taxon>Gunneridae</taxon>
        <taxon>Pentapetalae</taxon>
        <taxon>rosids</taxon>
        <taxon>malvids</taxon>
        <taxon>Brassicales</taxon>
        <taxon>Brassicaceae</taxon>
        <taxon>Eutremeae</taxon>
        <taxon>Eutrema</taxon>
    </lineage>
</organism>
<accession>V4KB84</accession>